<keyword evidence="3" id="KW-1185">Reference proteome</keyword>
<accession>A0A1A5YDD5</accession>
<dbReference type="Pfam" id="PF00583">
    <property type="entry name" value="Acetyltransf_1"/>
    <property type="match status" value="1"/>
</dbReference>
<dbReference type="RefSeq" id="WP_068686146.1">
    <property type="nucleotide sequence ID" value="NZ_LYPA01000071.1"/>
</dbReference>
<dbReference type="SUPFAM" id="SSF55729">
    <property type="entry name" value="Acyl-CoA N-acyltransferases (Nat)"/>
    <property type="match status" value="1"/>
</dbReference>
<dbReference type="STRING" id="1844972.A7K91_06750"/>
<comment type="caution">
    <text evidence="2">The sequence shown here is derived from an EMBL/GenBank/DDBJ whole genome shotgun (WGS) entry which is preliminary data.</text>
</comment>
<dbReference type="OrthoDB" id="34330at2"/>
<gene>
    <name evidence="2" type="ORF">A7K91_06750</name>
</gene>
<reference evidence="2 3" key="1">
    <citation type="submission" date="2016-05" db="EMBL/GenBank/DDBJ databases">
        <title>Paenibacillus oryzae. sp. nov., isolated from the rice root.</title>
        <authorList>
            <person name="Zhang J."/>
            <person name="Zhang X."/>
        </authorList>
    </citation>
    <scope>NUCLEOTIDE SEQUENCE [LARGE SCALE GENOMIC DNA]</scope>
    <source>
        <strain evidence="2 3">1DrF-4</strain>
    </source>
</reference>
<dbReference type="AlphaFoldDB" id="A0A1A5YDD5"/>
<dbReference type="InterPro" id="IPR000182">
    <property type="entry name" value="GNAT_dom"/>
</dbReference>
<dbReference type="GO" id="GO:0016747">
    <property type="term" value="F:acyltransferase activity, transferring groups other than amino-acyl groups"/>
    <property type="evidence" value="ECO:0007669"/>
    <property type="project" value="InterPro"/>
</dbReference>
<evidence type="ECO:0000313" key="2">
    <source>
        <dbReference type="EMBL" id="OBR63636.1"/>
    </source>
</evidence>
<name>A0A1A5YDD5_9BACL</name>
<sequence>MDTVINRLKMLKEQDLMMLEAWFQDAEVKRRLEGMLPLQGWFSYVQSSLDYFVWVAFSENDPVGVIMIEQEQQEGQNTGSIAIVVNPELRGKGYGRAILTKAMSLPELKQIKRWHAGIETDNAACIKCFQSAGFLFDPMEPDEDGYYSLWN</sequence>
<proteinExistence type="predicted"/>
<keyword evidence="2" id="KW-0808">Transferase</keyword>
<feature type="domain" description="N-acetyltransferase" evidence="1">
    <location>
        <begin position="6"/>
        <end position="151"/>
    </location>
</feature>
<dbReference type="Gene3D" id="3.40.630.30">
    <property type="match status" value="1"/>
</dbReference>
<protein>
    <submittedName>
        <fullName evidence="2">Acetyltransferase</fullName>
    </submittedName>
</protein>
<evidence type="ECO:0000313" key="3">
    <source>
        <dbReference type="Proteomes" id="UP000092024"/>
    </source>
</evidence>
<dbReference type="Proteomes" id="UP000092024">
    <property type="component" value="Unassembled WGS sequence"/>
</dbReference>
<dbReference type="PROSITE" id="PS51186">
    <property type="entry name" value="GNAT"/>
    <property type="match status" value="1"/>
</dbReference>
<dbReference type="EMBL" id="LYPA01000071">
    <property type="protein sequence ID" value="OBR63636.1"/>
    <property type="molecule type" value="Genomic_DNA"/>
</dbReference>
<organism evidence="2 3">
    <name type="scientific">Paenibacillus oryzae</name>
    <dbReference type="NCBI Taxonomy" id="1844972"/>
    <lineage>
        <taxon>Bacteria</taxon>
        <taxon>Bacillati</taxon>
        <taxon>Bacillota</taxon>
        <taxon>Bacilli</taxon>
        <taxon>Bacillales</taxon>
        <taxon>Paenibacillaceae</taxon>
        <taxon>Paenibacillus</taxon>
    </lineage>
</organism>
<dbReference type="CDD" id="cd04301">
    <property type="entry name" value="NAT_SF"/>
    <property type="match status" value="1"/>
</dbReference>
<evidence type="ECO:0000259" key="1">
    <source>
        <dbReference type="PROSITE" id="PS51186"/>
    </source>
</evidence>
<dbReference type="InterPro" id="IPR016181">
    <property type="entry name" value="Acyl_CoA_acyltransferase"/>
</dbReference>